<keyword evidence="3" id="KW-0732">Signal</keyword>
<reference evidence="4" key="1">
    <citation type="submission" date="2021-01" db="EMBL/GenBank/DDBJ databases">
        <title>Adiantum capillus-veneris genome.</title>
        <authorList>
            <person name="Fang Y."/>
            <person name="Liao Q."/>
        </authorList>
    </citation>
    <scope>NUCLEOTIDE SEQUENCE</scope>
    <source>
        <strain evidence="4">H3</strain>
        <tissue evidence="4">Leaf</tissue>
    </source>
</reference>
<dbReference type="PANTHER" id="PTHR45648:SF139">
    <property type="entry name" value="GDSL ESTERASE_LIPASE"/>
    <property type="match status" value="1"/>
</dbReference>
<dbReference type="CDD" id="cd01837">
    <property type="entry name" value="SGNH_plant_lipase_like"/>
    <property type="match status" value="1"/>
</dbReference>
<evidence type="ECO:0000256" key="1">
    <source>
        <dbReference type="ARBA" id="ARBA00008668"/>
    </source>
</evidence>
<dbReference type="PANTHER" id="PTHR45648">
    <property type="entry name" value="GDSL LIPASE/ACYLHYDROLASE FAMILY PROTEIN (AFU_ORTHOLOGUE AFUA_4G14700)"/>
    <property type="match status" value="1"/>
</dbReference>
<comment type="similarity">
    <text evidence="1">Belongs to the 'GDSL' lipolytic enzyme family.</text>
</comment>
<name>A0A9D4U4C7_ADICA</name>
<gene>
    <name evidence="4" type="ORF">GOP47_0023876</name>
</gene>
<evidence type="ECO:0000313" key="5">
    <source>
        <dbReference type="Proteomes" id="UP000886520"/>
    </source>
</evidence>
<keyword evidence="2" id="KW-0378">Hydrolase</keyword>
<dbReference type="GO" id="GO:0016788">
    <property type="term" value="F:hydrolase activity, acting on ester bonds"/>
    <property type="evidence" value="ECO:0007669"/>
    <property type="project" value="InterPro"/>
</dbReference>
<dbReference type="InterPro" id="IPR035669">
    <property type="entry name" value="SGNH_plant_lipase-like"/>
</dbReference>
<accession>A0A9D4U4C7</accession>
<dbReference type="SUPFAM" id="SSF52266">
    <property type="entry name" value="SGNH hydrolase"/>
    <property type="match status" value="1"/>
</dbReference>
<dbReference type="InterPro" id="IPR051058">
    <property type="entry name" value="GDSL_Est/Lipase"/>
</dbReference>
<sequence>METQKLIVLPTILLLITANMKEPMKDMVADAAASSNPLFPAMFVFGDSLLDPGNNVLLASASSALPRFLSSPNHPPYGRDLPSHLPTGRYSNGLLLSDILARHMDLPYPPPYLSKKDNFTKGTSFAFGGAVIFNIRRKFQTPRIDFYNEVSYFKDFQEELSTSMGEDGASELILKSLFLIWIGSNDYLVNYYSNPFGQGFAQKRYTAIEFRETLISLYRQQIVRLYGMGARKFALVSLPPIGCTPVILLLFSRSDSTTCIDVVNEEVKNYNALLLKMSKELQGAYPSAQFTYLDAYDHSLKFIQDPKAFGFKDSLHPCCALGPYGGVPICSTSINSICDDASQYVYWDFAHPTESAFSLAANWFLQGSPPDVQPFNLQQLSAL</sequence>
<organism evidence="4 5">
    <name type="scientific">Adiantum capillus-veneris</name>
    <name type="common">Maidenhair fern</name>
    <dbReference type="NCBI Taxonomy" id="13818"/>
    <lineage>
        <taxon>Eukaryota</taxon>
        <taxon>Viridiplantae</taxon>
        <taxon>Streptophyta</taxon>
        <taxon>Embryophyta</taxon>
        <taxon>Tracheophyta</taxon>
        <taxon>Polypodiopsida</taxon>
        <taxon>Polypodiidae</taxon>
        <taxon>Polypodiales</taxon>
        <taxon>Pteridineae</taxon>
        <taxon>Pteridaceae</taxon>
        <taxon>Vittarioideae</taxon>
        <taxon>Adiantum</taxon>
    </lineage>
</organism>
<dbReference type="EMBL" id="JABFUD020000023">
    <property type="protein sequence ID" value="KAI5061371.1"/>
    <property type="molecule type" value="Genomic_DNA"/>
</dbReference>
<dbReference type="AlphaFoldDB" id="A0A9D4U4C7"/>
<evidence type="ECO:0000313" key="4">
    <source>
        <dbReference type="EMBL" id="KAI5061371.1"/>
    </source>
</evidence>
<keyword evidence="5" id="KW-1185">Reference proteome</keyword>
<protein>
    <recommendedName>
        <fullName evidence="6">GDSL esterase/lipase</fullName>
    </recommendedName>
</protein>
<dbReference type="Gene3D" id="3.40.50.1110">
    <property type="entry name" value="SGNH hydrolase"/>
    <property type="match status" value="1"/>
</dbReference>
<dbReference type="Pfam" id="PF00657">
    <property type="entry name" value="Lipase_GDSL"/>
    <property type="match status" value="1"/>
</dbReference>
<evidence type="ECO:0000256" key="3">
    <source>
        <dbReference type="SAM" id="SignalP"/>
    </source>
</evidence>
<feature type="chain" id="PRO_5038822861" description="GDSL esterase/lipase" evidence="3">
    <location>
        <begin position="22"/>
        <end position="383"/>
    </location>
</feature>
<proteinExistence type="inferred from homology"/>
<evidence type="ECO:0000256" key="2">
    <source>
        <dbReference type="ARBA" id="ARBA00022801"/>
    </source>
</evidence>
<evidence type="ECO:0008006" key="6">
    <source>
        <dbReference type="Google" id="ProtNLM"/>
    </source>
</evidence>
<feature type="signal peptide" evidence="3">
    <location>
        <begin position="1"/>
        <end position="21"/>
    </location>
</feature>
<dbReference type="InterPro" id="IPR001087">
    <property type="entry name" value="GDSL"/>
</dbReference>
<dbReference type="OrthoDB" id="1600564at2759"/>
<dbReference type="InterPro" id="IPR036514">
    <property type="entry name" value="SGNH_hydro_sf"/>
</dbReference>
<comment type="caution">
    <text evidence="4">The sequence shown here is derived from an EMBL/GenBank/DDBJ whole genome shotgun (WGS) entry which is preliminary data.</text>
</comment>
<dbReference type="Proteomes" id="UP000886520">
    <property type="component" value="Chromosome 23"/>
</dbReference>